<keyword evidence="11 15" id="KW-1133">Transmembrane helix</keyword>
<evidence type="ECO:0000256" key="5">
    <source>
        <dbReference type="ARBA" id="ARBA00022679"/>
    </source>
</evidence>
<sequence length="1103" mass="122817">MEIAPVAASSIDRDAVNDAASVDAVQASSSSPDSVPGKEANLSTSFPGPKYDDDEEEEDVCRICRNPRDADNPLSYPCACSGSIKFVHQDCLLQWLNHSNARQCEVCKHAFSFSPVYAENAPSRLPFQEFIFGIAMKACHVLQFFLRLSFVLSVWLLIIPFITFWIWRLAFVRSFGEAQRLFLSHLSATVVLTDCLHGFLLSASIVFIFLGATSLRDYFRHLRELGGPEGEREDDADRNGARAVRRPLGQANRNFAGDANGEDAGGGQVLAGAGQIIRRNAENVAARWEMQAARLEAHVEQIFDVDDADGAEDVPFDELVGMQGPVFHLVENAFTVLASNMIFLGVVIFVPFTLGRIILHYISWLFSSASGPVFSTVMPFTESALSLANITLKNALTAVANLSSDGKESGLLDQVAEMLKVNSSTLNNVSNNITAPLSVDLLERAATGTSRLSDVTTLAVGYIFIFSLVFFYLGTIALIRYTRGEPLTMGRLYGIASVAEAIPSLLRQFMAAMRHLMTMVKVAFLLVIELGVFPLMCGWWLDICTVRMFGKSMAQRVQFFSISPLASSLVHWAVGIVYMLQISIFVNLLRGVLRSGVLYFLRDPADPNYNPFRDLIDDPMHKHARRVLLSVAVYGSLIVMLVFLPVKLAMRMVPSIFPLDISVSDPFTEIPADMLLFQICIPFAIEHFKLRTTIKSLLHCWFTVVGWALGLTDYLLPRTEENVGQENGNGEQPGLQEELQVVRLGALEQALVAHAAANEPNQVVPASGNLTNEEYDNEEQSDSERYSFALRIVLLLVVAWMTLLVFNSALIVVPTSLGRALFNAIPLLPITHGIKCNDMYAFVIGSYVIWTVIAGARYSIEYVKARRVTVLLGQIWKWFAIVVKSSALLSIWIFLIPVLIGLLFELLVIVPMRVPVDESPVFLLYQDWALGLIFLKIWTRLVMLDHMIPLVDDSWRVKFERVREDGFSRLQGFWVLREIVVPIIMKLLTALCVPYVLARGVFPVLGYPLIVNSAVYRFAWIGCLCVSMLCFCAKRFHVWFTNLHNSIRDDRYLIGRRLHNFGEDSGEKQRDVGTSSETQDVLLGTAHAAAAGEGLRQRHVVAN</sequence>
<dbReference type="GO" id="GO:0061630">
    <property type="term" value="F:ubiquitin protein ligase activity"/>
    <property type="evidence" value="ECO:0007669"/>
    <property type="project" value="UniProtKB-EC"/>
</dbReference>
<dbReference type="RefSeq" id="XP_022952356.1">
    <property type="nucleotide sequence ID" value="XM_023096588.1"/>
</dbReference>
<evidence type="ECO:0000256" key="12">
    <source>
        <dbReference type="ARBA" id="ARBA00023136"/>
    </source>
</evidence>
<keyword evidence="10" id="KW-0862">Zinc</keyword>
<evidence type="ECO:0000256" key="4">
    <source>
        <dbReference type="ARBA" id="ARBA00012483"/>
    </source>
</evidence>
<keyword evidence="12 15" id="KW-0472">Membrane</keyword>
<keyword evidence="5" id="KW-0808">Transferase</keyword>
<feature type="transmembrane region" description="Helical" evidence="15">
    <location>
        <begin position="788"/>
        <end position="813"/>
    </location>
</feature>
<feature type="transmembrane region" description="Helical" evidence="15">
    <location>
        <begin position="670"/>
        <end position="688"/>
    </location>
</feature>
<dbReference type="InterPro" id="IPR001841">
    <property type="entry name" value="Znf_RING"/>
</dbReference>
<feature type="compositionally biased region" description="Low complexity" evidence="14">
    <location>
        <begin position="22"/>
        <end position="35"/>
    </location>
</feature>
<evidence type="ECO:0000256" key="8">
    <source>
        <dbReference type="ARBA" id="ARBA00022771"/>
    </source>
</evidence>
<evidence type="ECO:0000256" key="14">
    <source>
        <dbReference type="SAM" id="MobiDB-lite"/>
    </source>
</evidence>
<evidence type="ECO:0000256" key="2">
    <source>
        <dbReference type="ARBA" id="ARBA00004141"/>
    </source>
</evidence>
<feature type="region of interest" description="Disordered" evidence="14">
    <location>
        <begin position="22"/>
        <end position="54"/>
    </location>
</feature>
<dbReference type="InterPro" id="IPR013083">
    <property type="entry name" value="Znf_RING/FYVE/PHD"/>
</dbReference>
<evidence type="ECO:0000256" key="3">
    <source>
        <dbReference type="ARBA" id="ARBA00004906"/>
    </source>
</evidence>
<evidence type="ECO:0000256" key="1">
    <source>
        <dbReference type="ARBA" id="ARBA00000900"/>
    </source>
</evidence>
<dbReference type="PANTHER" id="PTHR13145:SF0">
    <property type="entry name" value="E3 UBIQUITIN-PROTEIN LIGASE MARCHF6"/>
    <property type="match status" value="1"/>
</dbReference>
<comment type="subcellular location">
    <subcellularLocation>
        <location evidence="2">Membrane</location>
        <topology evidence="2">Multi-pass membrane protein</topology>
    </subcellularLocation>
</comment>
<evidence type="ECO:0000256" key="10">
    <source>
        <dbReference type="ARBA" id="ARBA00022833"/>
    </source>
</evidence>
<reference evidence="19" key="1">
    <citation type="submission" date="2025-08" db="UniProtKB">
        <authorList>
            <consortium name="RefSeq"/>
        </authorList>
    </citation>
    <scope>IDENTIFICATION</scope>
    <source>
        <tissue evidence="19">Young leaves</tissue>
    </source>
</reference>
<evidence type="ECO:0000256" key="11">
    <source>
        <dbReference type="ARBA" id="ARBA00022989"/>
    </source>
</evidence>
<keyword evidence="9" id="KW-0833">Ubl conjugation pathway</keyword>
<dbReference type="GeneID" id="111455063"/>
<feature type="transmembrane region" description="Helical" evidence="15">
    <location>
        <begin position="569"/>
        <end position="589"/>
    </location>
</feature>
<proteinExistence type="predicted"/>
<keyword evidence="18" id="KW-1185">Reference proteome</keyword>
<feature type="domain" description="RING-CH-type" evidence="17">
    <location>
        <begin position="53"/>
        <end position="114"/>
    </location>
</feature>
<keyword evidence="7" id="KW-0479">Metal-binding</keyword>
<feature type="transmembrane region" description="Helical" evidence="15">
    <location>
        <begin position="341"/>
        <end position="362"/>
    </location>
</feature>
<evidence type="ECO:0000313" key="19">
    <source>
        <dbReference type="RefSeq" id="XP_022952356.1"/>
    </source>
</evidence>
<evidence type="ECO:0000256" key="13">
    <source>
        <dbReference type="PROSITE-ProRule" id="PRU00175"/>
    </source>
</evidence>
<keyword evidence="6 15" id="KW-0812">Transmembrane</keyword>
<evidence type="ECO:0000313" key="18">
    <source>
        <dbReference type="Proteomes" id="UP000504609"/>
    </source>
</evidence>
<dbReference type="GO" id="GO:0036503">
    <property type="term" value="P:ERAD pathway"/>
    <property type="evidence" value="ECO:0007669"/>
    <property type="project" value="TreeGrafter"/>
</dbReference>
<feature type="transmembrane region" description="Helical" evidence="15">
    <location>
        <begin position="881"/>
        <end position="910"/>
    </location>
</feature>
<dbReference type="CDD" id="cd16702">
    <property type="entry name" value="RING_CH-C4HC3_MARCH6"/>
    <property type="match status" value="1"/>
</dbReference>
<feature type="transmembrane region" description="Helical" evidence="15">
    <location>
        <begin position="922"/>
        <end position="939"/>
    </location>
</feature>
<gene>
    <name evidence="19" type="primary">LOC111455063</name>
</gene>
<feature type="transmembrane region" description="Helical" evidence="15">
    <location>
        <begin position="459"/>
        <end position="481"/>
    </location>
</feature>
<dbReference type="Gene3D" id="3.30.40.10">
    <property type="entry name" value="Zinc/RING finger domain, C3HC4 (zinc finger)"/>
    <property type="match status" value="1"/>
</dbReference>
<feature type="transmembrane region" description="Helical" evidence="15">
    <location>
        <begin position="1014"/>
        <end position="1033"/>
    </location>
</feature>
<evidence type="ECO:0000256" key="7">
    <source>
        <dbReference type="ARBA" id="ARBA00022723"/>
    </source>
</evidence>
<dbReference type="PROSITE" id="PS50089">
    <property type="entry name" value="ZF_RING_2"/>
    <property type="match status" value="1"/>
</dbReference>
<evidence type="ECO:0000259" key="16">
    <source>
        <dbReference type="PROSITE" id="PS50089"/>
    </source>
</evidence>
<feature type="transmembrane region" description="Helical" evidence="15">
    <location>
        <begin position="522"/>
        <end position="541"/>
    </location>
</feature>
<dbReference type="Pfam" id="PF23113">
    <property type="entry name" value="MARCHF6_C"/>
    <property type="match status" value="1"/>
</dbReference>
<name>A0A6J1GK06_CUCMO</name>
<dbReference type="PANTHER" id="PTHR13145">
    <property type="entry name" value="SSM4 PROTEIN"/>
    <property type="match status" value="1"/>
</dbReference>
<evidence type="ECO:0000256" key="9">
    <source>
        <dbReference type="ARBA" id="ARBA00022786"/>
    </source>
</evidence>
<dbReference type="GO" id="GO:0008270">
    <property type="term" value="F:zinc ion binding"/>
    <property type="evidence" value="ECO:0007669"/>
    <property type="project" value="UniProtKB-KW"/>
</dbReference>
<comment type="catalytic activity">
    <reaction evidence="1">
        <text>S-ubiquitinyl-[E2 ubiquitin-conjugating enzyme]-L-cysteine + [acceptor protein]-L-lysine = [E2 ubiquitin-conjugating enzyme]-L-cysteine + N(6)-ubiquitinyl-[acceptor protein]-L-lysine.</text>
        <dbReference type="EC" id="2.3.2.27"/>
    </reaction>
</comment>
<dbReference type="EC" id="2.3.2.27" evidence="4"/>
<dbReference type="InterPro" id="IPR056521">
    <property type="entry name" value="MARCHF6-like_C"/>
</dbReference>
<feature type="transmembrane region" description="Helical" evidence="15">
    <location>
        <begin position="627"/>
        <end position="650"/>
    </location>
</feature>
<dbReference type="Proteomes" id="UP000504609">
    <property type="component" value="Unplaced"/>
</dbReference>
<protein>
    <recommendedName>
        <fullName evidence="4">RING-type E3 ubiquitin transferase</fullName>
        <ecNumber evidence="4">2.3.2.27</ecNumber>
    </recommendedName>
</protein>
<dbReference type="SMART" id="SM00744">
    <property type="entry name" value="RINGv"/>
    <property type="match status" value="1"/>
</dbReference>
<organism evidence="18 19">
    <name type="scientific">Cucurbita moschata</name>
    <name type="common">Winter crookneck squash</name>
    <name type="synonym">Cucurbita pepo var. moschata</name>
    <dbReference type="NCBI Taxonomy" id="3662"/>
    <lineage>
        <taxon>Eukaryota</taxon>
        <taxon>Viridiplantae</taxon>
        <taxon>Streptophyta</taxon>
        <taxon>Embryophyta</taxon>
        <taxon>Tracheophyta</taxon>
        <taxon>Spermatophyta</taxon>
        <taxon>Magnoliopsida</taxon>
        <taxon>eudicotyledons</taxon>
        <taxon>Gunneridae</taxon>
        <taxon>Pentapetalae</taxon>
        <taxon>rosids</taxon>
        <taxon>fabids</taxon>
        <taxon>Cucurbitales</taxon>
        <taxon>Cucurbitaceae</taxon>
        <taxon>Cucurbiteae</taxon>
        <taxon>Cucurbita</taxon>
    </lineage>
</organism>
<dbReference type="AlphaFoldDB" id="A0A6J1GK06"/>
<dbReference type="PROSITE" id="PS51292">
    <property type="entry name" value="ZF_RING_CH"/>
    <property type="match status" value="1"/>
</dbReference>
<feature type="transmembrane region" description="Helical" evidence="15">
    <location>
        <begin position="979"/>
        <end position="1002"/>
    </location>
</feature>
<accession>A0A6J1GK06</accession>
<dbReference type="SUPFAM" id="SSF57850">
    <property type="entry name" value="RING/U-box"/>
    <property type="match status" value="1"/>
</dbReference>
<evidence type="ECO:0000256" key="6">
    <source>
        <dbReference type="ARBA" id="ARBA00022692"/>
    </source>
</evidence>
<dbReference type="InterPro" id="IPR011016">
    <property type="entry name" value="Znf_RING-CH"/>
</dbReference>
<dbReference type="FunFam" id="3.30.40.10:FF:000288">
    <property type="entry name" value="Probable E3 ubiquitin ligase SUD1"/>
    <property type="match status" value="1"/>
</dbReference>
<dbReference type="GO" id="GO:0005789">
    <property type="term" value="C:endoplasmic reticulum membrane"/>
    <property type="evidence" value="ECO:0007669"/>
    <property type="project" value="TreeGrafter"/>
</dbReference>
<evidence type="ECO:0000256" key="15">
    <source>
        <dbReference type="SAM" id="Phobius"/>
    </source>
</evidence>
<feature type="domain" description="RING-type" evidence="16">
    <location>
        <begin position="61"/>
        <end position="108"/>
    </location>
</feature>
<feature type="transmembrane region" description="Helical" evidence="15">
    <location>
        <begin position="144"/>
        <end position="167"/>
    </location>
</feature>
<evidence type="ECO:0000259" key="17">
    <source>
        <dbReference type="PROSITE" id="PS51292"/>
    </source>
</evidence>
<dbReference type="Pfam" id="PF12906">
    <property type="entry name" value="RINGv"/>
    <property type="match status" value="1"/>
</dbReference>
<keyword evidence="8 13" id="KW-0863">Zinc-finger</keyword>
<dbReference type="KEGG" id="cmos:111455063"/>
<feature type="transmembrane region" description="Helical" evidence="15">
    <location>
        <begin position="187"/>
        <end position="210"/>
    </location>
</feature>
<comment type="pathway">
    <text evidence="3">Protein modification; protein ubiquitination.</text>
</comment>
<feature type="transmembrane region" description="Helical" evidence="15">
    <location>
        <begin position="839"/>
        <end position="860"/>
    </location>
</feature>